<gene>
    <name evidence="4" type="primary">acpP</name>
    <name evidence="6" type="ORF">H7E68_10740</name>
    <name evidence="7" type="ORF">SAMN04488529_103180</name>
</gene>
<protein>
    <recommendedName>
        <fullName evidence="4">Acyl carrier protein</fullName>
        <shortName evidence="4">ACP</shortName>
    </recommendedName>
</protein>
<dbReference type="GO" id="GO:0009245">
    <property type="term" value="P:lipid A biosynthetic process"/>
    <property type="evidence" value="ECO:0007669"/>
    <property type="project" value="TreeGrafter"/>
</dbReference>
<dbReference type="PROSITE" id="PS50075">
    <property type="entry name" value="CARRIER"/>
    <property type="match status" value="1"/>
</dbReference>
<evidence type="ECO:0000256" key="3">
    <source>
        <dbReference type="ARBA" id="ARBA00022553"/>
    </source>
</evidence>
<dbReference type="Proteomes" id="UP000585258">
    <property type="component" value="Unassembled WGS sequence"/>
</dbReference>
<dbReference type="EMBL" id="FNJM01000003">
    <property type="protein sequence ID" value="SDP28579.1"/>
    <property type="molecule type" value="Genomic_DNA"/>
</dbReference>
<comment type="pathway">
    <text evidence="4">Lipid metabolism; fatty acid biosynthesis.</text>
</comment>
<dbReference type="Pfam" id="PF00550">
    <property type="entry name" value="PP-binding"/>
    <property type="match status" value="1"/>
</dbReference>
<evidence type="ECO:0000256" key="2">
    <source>
        <dbReference type="ARBA" id="ARBA00022490"/>
    </source>
</evidence>
<dbReference type="SUPFAM" id="SSF47336">
    <property type="entry name" value="ACP-like"/>
    <property type="match status" value="1"/>
</dbReference>
<evidence type="ECO:0000256" key="4">
    <source>
        <dbReference type="HAMAP-Rule" id="MF_01217"/>
    </source>
</evidence>
<keyword evidence="4" id="KW-0444">Lipid biosynthesis</keyword>
<dbReference type="InterPro" id="IPR003231">
    <property type="entry name" value="ACP"/>
</dbReference>
<reference evidence="7 8" key="1">
    <citation type="submission" date="2016-10" db="EMBL/GenBank/DDBJ databases">
        <authorList>
            <person name="de Groot N.N."/>
        </authorList>
    </citation>
    <scope>NUCLEOTIDE SEQUENCE [LARGE SCALE GENOMIC DNA]</scope>
    <source>
        <strain evidence="7 8">DSM 12272</strain>
    </source>
</reference>
<comment type="PTM">
    <text evidence="4">4'-phosphopantetheine is transferred from CoA to a specific serine of apo-ACP by AcpS. This modification is essential for activity because fatty acids are bound in thioester linkage to the sulfhydryl of the prosthetic group.</text>
</comment>
<comment type="subcellular location">
    <subcellularLocation>
        <location evidence="4">Cytoplasm</location>
    </subcellularLocation>
</comment>
<dbReference type="GO" id="GO:0000035">
    <property type="term" value="F:acyl binding"/>
    <property type="evidence" value="ECO:0007669"/>
    <property type="project" value="TreeGrafter"/>
</dbReference>
<dbReference type="InterPro" id="IPR036736">
    <property type="entry name" value="ACP-like_sf"/>
</dbReference>
<dbReference type="AlphaFoldDB" id="A0A1H0RH96"/>
<dbReference type="Gene3D" id="1.10.1200.10">
    <property type="entry name" value="ACP-like"/>
    <property type="match status" value="1"/>
</dbReference>
<dbReference type="RefSeq" id="WP_089968105.1">
    <property type="nucleotide sequence ID" value="NZ_CP071376.1"/>
</dbReference>
<dbReference type="NCBIfam" id="NF002148">
    <property type="entry name" value="PRK00982.1-2"/>
    <property type="match status" value="1"/>
</dbReference>
<dbReference type="GO" id="GO:0005829">
    <property type="term" value="C:cytosol"/>
    <property type="evidence" value="ECO:0007669"/>
    <property type="project" value="TreeGrafter"/>
</dbReference>
<keyword evidence="4" id="KW-0275">Fatty acid biosynthesis</keyword>
<name>A0A1H0RH96_9CLOT</name>
<dbReference type="OrthoDB" id="9804551at2"/>
<proteinExistence type="inferred from homology"/>
<dbReference type="HAMAP" id="MF_01217">
    <property type="entry name" value="Acyl_carrier"/>
    <property type="match status" value="1"/>
</dbReference>
<dbReference type="GO" id="GO:0000036">
    <property type="term" value="F:acyl carrier activity"/>
    <property type="evidence" value="ECO:0007669"/>
    <property type="project" value="UniProtKB-UniRule"/>
</dbReference>
<keyword evidence="8" id="KW-1185">Reference proteome</keyword>
<accession>A0A1H0RH96</accession>
<dbReference type="UniPathway" id="UPA00094"/>
<keyword evidence="3 4" id="KW-0597">Phosphoprotein</keyword>
<evidence type="ECO:0000256" key="1">
    <source>
        <dbReference type="ARBA" id="ARBA00022450"/>
    </source>
</evidence>
<comment type="similarity">
    <text evidence="4">Belongs to the acyl carrier protein (ACP) family.</text>
</comment>
<dbReference type="PANTHER" id="PTHR20863:SF62">
    <property type="entry name" value="ACYL CARRIER PROTEIN"/>
    <property type="match status" value="1"/>
</dbReference>
<feature type="domain" description="Carrier" evidence="5">
    <location>
        <begin position="1"/>
        <end position="73"/>
    </location>
</feature>
<dbReference type="GeneID" id="65311432"/>
<dbReference type="InterPro" id="IPR009081">
    <property type="entry name" value="PP-bd_ACP"/>
</dbReference>
<feature type="modified residue" description="O-(pantetheine 4'-phosphoryl)serine" evidence="4">
    <location>
        <position position="34"/>
    </location>
</feature>
<sequence length="73" mass="8270">MVFDRIKKVVCEQLGVSEEDVKLETTFEALGADSLDLFQVVIELEEEFDIQLEDAENMKSIQDAVTYVNSKIA</sequence>
<keyword evidence="2 4" id="KW-0963">Cytoplasm</keyword>
<dbReference type="STRING" id="94869.SAMN04488529_103180"/>
<evidence type="ECO:0000259" key="5">
    <source>
        <dbReference type="PROSITE" id="PS50075"/>
    </source>
</evidence>
<dbReference type="EMBL" id="JACKWY010000005">
    <property type="protein sequence ID" value="MBB6715205.1"/>
    <property type="molecule type" value="Genomic_DNA"/>
</dbReference>
<reference evidence="6 9" key="2">
    <citation type="submission" date="2020-08" db="EMBL/GenBank/DDBJ databases">
        <title>Clostridia isolated from Swiss meat.</title>
        <authorList>
            <person name="Wambui J."/>
            <person name="Stevens M.J.A."/>
            <person name="Stephan R."/>
        </authorList>
    </citation>
    <scope>NUCLEOTIDE SEQUENCE [LARGE SCALE GENOMIC DNA]</scope>
    <source>
        <strain evidence="6 9">CM001</strain>
    </source>
</reference>
<evidence type="ECO:0000313" key="7">
    <source>
        <dbReference type="EMBL" id="SDP28579.1"/>
    </source>
</evidence>
<keyword evidence="4" id="KW-0276">Fatty acid metabolism</keyword>
<keyword evidence="1 4" id="KW-0596">Phosphopantetheine</keyword>
<evidence type="ECO:0000313" key="9">
    <source>
        <dbReference type="Proteomes" id="UP000585258"/>
    </source>
</evidence>
<evidence type="ECO:0000313" key="6">
    <source>
        <dbReference type="EMBL" id="MBB6715205.1"/>
    </source>
</evidence>
<comment type="function">
    <text evidence="4">Carrier of the growing fatty acid chain in fatty acid biosynthesis.</text>
</comment>
<organism evidence="7 8">
    <name type="scientific">Clostridium gasigenes</name>
    <dbReference type="NCBI Taxonomy" id="94869"/>
    <lineage>
        <taxon>Bacteria</taxon>
        <taxon>Bacillati</taxon>
        <taxon>Bacillota</taxon>
        <taxon>Clostridia</taxon>
        <taxon>Eubacteriales</taxon>
        <taxon>Clostridiaceae</taxon>
        <taxon>Clostridium</taxon>
    </lineage>
</organism>
<evidence type="ECO:0000313" key="8">
    <source>
        <dbReference type="Proteomes" id="UP000198597"/>
    </source>
</evidence>
<dbReference type="Proteomes" id="UP000198597">
    <property type="component" value="Unassembled WGS sequence"/>
</dbReference>
<dbReference type="GO" id="GO:0016020">
    <property type="term" value="C:membrane"/>
    <property type="evidence" value="ECO:0007669"/>
    <property type="project" value="GOC"/>
</dbReference>
<dbReference type="PANTHER" id="PTHR20863">
    <property type="entry name" value="ACYL CARRIER PROTEIN"/>
    <property type="match status" value="1"/>
</dbReference>
<dbReference type="NCBIfam" id="NF002150">
    <property type="entry name" value="PRK00982.1-4"/>
    <property type="match status" value="1"/>
</dbReference>
<keyword evidence="4" id="KW-0443">Lipid metabolism</keyword>